<dbReference type="InterPro" id="IPR003695">
    <property type="entry name" value="Ppx_GppA_N"/>
</dbReference>
<dbReference type="RefSeq" id="WP_047220652.1">
    <property type="nucleotide sequence ID" value="NZ_LS398551.1"/>
</dbReference>
<dbReference type="PATRIC" id="fig|1359184.3.peg.927"/>
<reference evidence="2 4" key="1">
    <citation type="submission" date="2015-02" db="EMBL/GenBank/DDBJ databases">
        <title>Genome Sequencing of Rickettsiales.</title>
        <authorList>
            <person name="Daugherty S.C."/>
            <person name="Su Q."/>
            <person name="Abolude K."/>
            <person name="Beier-Sexton M."/>
            <person name="Carlyon J.A."/>
            <person name="Carter R."/>
            <person name="Day N.P."/>
            <person name="Dumler S.J."/>
            <person name="Dyachenko V."/>
            <person name="Godinez A."/>
            <person name="Kurtti T.J."/>
            <person name="Lichay M."/>
            <person name="Mullins K.E."/>
            <person name="Ott S."/>
            <person name="Pappas-Brown V."/>
            <person name="Paris D.H."/>
            <person name="Patel P."/>
            <person name="Richards A.L."/>
            <person name="Sadzewicz L."/>
            <person name="Sears K."/>
            <person name="Seidman D."/>
            <person name="Sengamalay N."/>
            <person name="Stenos J."/>
            <person name="Tallon L.J."/>
            <person name="Vincent G."/>
            <person name="Fraser C.M."/>
            <person name="Munderloh U."/>
            <person name="Dunning-Hotopp J.C."/>
        </authorList>
    </citation>
    <scope>NUCLEOTIDE SEQUENCE [LARGE SCALE GENOMIC DNA]</scope>
    <source>
        <strain evidence="2 4">Gilliam</strain>
    </source>
</reference>
<dbReference type="Proteomes" id="UP000033769">
    <property type="component" value="Unassembled WGS sequence"/>
</dbReference>
<dbReference type="InterPro" id="IPR043129">
    <property type="entry name" value="ATPase_NBD"/>
</dbReference>
<evidence type="ECO:0000313" key="3">
    <source>
        <dbReference type="EMBL" id="SPR12885.1"/>
    </source>
</evidence>
<reference evidence="3" key="2">
    <citation type="submission" date="2018-03" db="EMBL/GenBank/DDBJ databases">
        <authorList>
            <person name="Keele B.F."/>
        </authorList>
    </citation>
    <scope>NUCLEOTIDE SEQUENCE [LARGE SCALE GENOMIC DNA]</scope>
    <source>
        <strain evidence="3">Gilliam</strain>
    </source>
</reference>
<dbReference type="InterPro" id="IPR050273">
    <property type="entry name" value="GppA/Ppx_hydrolase"/>
</dbReference>
<dbReference type="SUPFAM" id="SSF53067">
    <property type="entry name" value="Actin-like ATPase domain"/>
    <property type="match status" value="2"/>
</dbReference>
<dbReference type="PANTHER" id="PTHR30005">
    <property type="entry name" value="EXOPOLYPHOSPHATASE"/>
    <property type="match status" value="1"/>
</dbReference>
<evidence type="ECO:0000313" key="4">
    <source>
        <dbReference type="Proteomes" id="UP000033769"/>
    </source>
</evidence>
<evidence type="ECO:0000259" key="1">
    <source>
        <dbReference type="Pfam" id="PF02541"/>
    </source>
</evidence>
<organism evidence="2 4">
    <name type="scientific">Orientia tsutsugamushi str. Gilliam</name>
    <dbReference type="NCBI Taxonomy" id="1359184"/>
    <lineage>
        <taxon>Bacteria</taxon>
        <taxon>Pseudomonadati</taxon>
        <taxon>Pseudomonadota</taxon>
        <taxon>Alphaproteobacteria</taxon>
        <taxon>Rickettsiales</taxon>
        <taxon>Rickettsiaceae</taxon>
        <taxon>Rickettsieae</taxon>
        <taxon>Orientia</taxon>
    </lineage>
</organism>
<keyword evidence="5" id="KW-1185">Reference proteome</keyword>
<dbReference type="Pfam" id="PF02541">
    <property type="entry name" value="Ppx-GppA"/>
    <property type="match status" value="1"/>
</dbReference>
<reference evidence="5" key="3">
    <citation type="submission" date="2018-03" db="EMBL/GenBank/DDBJ databases">
        <authorList>
            <person name="Batty M. E."/>
            <person name="Batty M E."/>
        </authorList>
    </citation>
    <scope>NUCLEOTIDE SEQUENCE [LARGE SCALE GENOMIC DNA]</scope>
    <source>
        <strain evidence="5">Gilliam</strain>
    </source>
</reference>
<dbReference type="Proteomes" id="UP000244959">
    <property type="component" value="Chromosome I"/>
</dbReference>
<sequence>MYYAVMDIGSNAIRAAIYKNLNIASAKIYSDKFKADIWSLLECDDIDITHQSYLIIEHFIHIFNRIGVKNVKCVATAVLRWHHKALIFKDIIQQRYGIDIEILSGEQEAYLTTIGLMLGIPDVDGIVADLGGGSLELIEVRQSKIISCTSLQLGTKLLNNLKTISIDFIKEQIQKFSNVGYQNLYLIGGAFRIITRFYMMFINYPLINTHNFRVQANNILLYISELDSIENINSSYRNSKFKVNAHATMILQALIEVFNIKTVVVSNYGLKEGVHVRNCFLSNNEQLPADVTKLNNSFVNFFHTVENDNMLYKYCSKLVNLQEDDCYLEQYVKMISPLLIQPNKAIEQIIRASIILVNYTQGIDTLFRTSFLSEYILTSDLPFSHSQRVILSLVLAKAVSDSKSVLRITKIAKQILPKTDFCNSMIIGTVISIAKDIDGHPLKSPSFLLPVNYKFIELSTTSVLPKMIWTKVVRKLKKICSLRSYRQ</sequence>
<dbReference type="Gene3D" id="3.30.420.150">
    <property type="entry name" value="Exopolyphosphatase. Domain 2"/>
    <property type="match status" value="1"/>
</dbReference>
<dbReference type="EMBL" id="LS398551">
    <property type="protein sequence ID" value="SPR12885.1"/>
    <property type="molecule type" value="Genomic_DNA"/>
</dbReference>
<dbReference type="GO" id="GO:0006357">
    <property type="term" value="P:regulation of transcription by RNA polymerase II"/>
    <property type="evidence" value="ECO:0007669"/>
    <property type="project" value="TreeGrafter"/>
</dbReference>
<feature type="domain" description="Ppx/GppA phosphatase N-terminal" evidence="1">
    <location>
        <begin position="47"/>
        <end position="277"/>
    </location>
</feature>
<dbReference type="AlphaFoldDB" id="A0A0F3M9Y1"/>
<gene>
    <name evidence="3" type="primary">ppx</name>
    <name evidence="3" type="ORF">GILLIAM_02614</name>
    <name evidence="2" type="ORF">OTSGILL_1418</name>
</gene>
<accession>A0A0F3M9Y1</accession>
<dbReference type="EMBL" id="LANO01000021">
    <property type="protein sequence ID" value="KJV52545.1"/>
    <property type="molecule type" value="Genomic_DNA"/>
</dbReference>
<dbReference type="PANTHER" id="PTHR30005:SF0">
    <property type="entry name" value="RETROGRADE REGULATION PROTEIN 2"/>
    <property type="match status" value="1"/>
</dbReference>
<evidence type="ECO:0000313" key="5">
    <source>
        <dbReference type="Proteomes" id="UP000244959"/>
    </source>
</evidence>
<evidence type="ECO:0000313" key="2">
    <source>
        <dbReference type="EMBL" id="KJV52545.1"/>
    </source>
</evidence>
<protein>
    <submittedName>
        <fullName evidence="3">Exopolyphosphatase</fullName>
    </submittedName>
    <submittedName>
        <fullName evidence="2">Ppx/GppA phosphatase family protein</fullName>
    </submittedName>
</protein>
<dbReference type="Gene3D" id="3.30.420.40">
    <property type="match status" value="1"/>
</dbReference>
<proteinExistence type="predicted"/>
<name>A0A0F3M9Y1_ORITS</name>